<keyword evidence="2" id="KW-1185">Reference proteome</keyword>
<evidence type="ECO:0008006" key="3">
    <source>
        <dbReference type="Google" id="ProtNLM"/>
    </source>
</evidence>
<protein>
    <recommendedName>
        <fullName evidence="3">Lipoprotein</fullName>
    </recommendedName>
</protein>
<gene>
    <name evidence="1" type="ORF">EOK75_03560</name>
</gene>
<evidence type="ECO:0000313" key="2">
    <source>
        <dbReference type="Proteomes" id="UP000298631"/>
    </source>
</evidence>
<dbReference type="AlphaFoldDB" id="A0A4V1E0K4"/>
<dbReference type="KEGG" id="pseb:EOK75_03560"/>
<accession>A0A4V1E0K4</accession>
<dbReference type="PROSITE" id="PS51257">
    <property type="entry name" value="PROKAR_LIPOPROTEIN"/>
    <property type="match status" value="1"/>
</dbReference>
<name>A0A4V1E0K4_9RHOB</name>
<sequence>MSLRASLSPSILAIVSLSACVPAVGEDMARAEFKPVYGGIQTVLLDGDLVNFHVSMKGARDRSDVDTYARCAAAQYALIRGASFTRHVRTSIAQTGGNWRGDAVYTISKELPRGSATIDAEVTVRDCGEQGIPTI</sequence>
<reference evidence="1 2" key="1">
    <citation type="submission" date="2019-05" db="EMBL/GenBank/DDBJ databases">
        <title>Pseudorhodobacter turbinis sp. nov., isolated from the gut of the Korean turban shell.</title>
        <authorList>
            <person name="Jeong Y.-S."/>
            <person name="Kang W.-R."/>
            <person name="Bae J.-W."/>
        </authorList>
    </citation>
    <scope>NUCLEOTIDE SEQUENCE [LARGE SCALE GENOMIC DNA]</scope>
    <source>
        <strain evidence="1 2">S12M18</strain>
    </source>
</reference>
<dbReference type="EMBL" id="CP039964">
    <property type="protein sequence ID" value="QCO54944.1"/>
    <property type="molecule type" value="Genomic_DNA"/>
</dbReference>
<dbReference type="Proteomes" id="UP000298631">
    <property type="component" value="Chromosome"/>
</dbReference>
<organism evidence="1 2">
    <name type="scientific">Pseudorhodobacter turbinis</name>
    <dbReference type="NCBI Taxonomy" id="2500533"/>
    <lineage>
        <taxon>Bacteria</taxon>
        <taxon>Pseudomonadati</taxon>
        <taxon>Pseudomonadota</taxon>
        <taxon>Alphaproteobacteria</taxon>
        <taxon>Rhodobacterales</taxon>
        <taxon>Paracoccaceae</taxon>
        <taxon>Pseudorhodobacter</taxon>
    </lineage>
</organism>
<dbReference type="RefSeq" id="WP_137192610.1">
    <property type="nucleotide sequence ID" value="NZ_CP039964.1"/>
</dbReference>
<dbReference type="OrthoDB" id="7860885at2"/>
<evidence type="ECO:0000313" key="1">
    <source>
        <dbReference type="EMBL" id="QCO54944.1"/>
    </source>
</evidence>
<proteinExistence type="predicted"/>